<evidence type="ECO:0000313" key="2">
    <source>
        <dbReference type="Proteomes" id="UP000184532"/>
    </source>
</evidence>
<protein>
    <submittedName>
        <fullName evidence="1">Uncharacterized protein</fullName>
    </submittedName>
</protein>
<keyword evidence="2" id="KW-1185">Reference proteome</keyword>
<dbReference type="Proteomes" id="UP000184532">
    <property type="component" value="Unassembled WGS sequence"/>
</dbReference>
<name>A0A1M5JYH1_9FLAO</name>
<gene>
    <name evidence="1" type="ORF">SAMN04488116_1282</name>
</gene>
<dbReference type="AlphaFoldDB" id="A0A1M5JYH1"/>
<evidence type="ECO:0000313" key="1">
    <source>
        <dbReference type="EMBL" id="SHG45435.1"/>
    </source>
</evidence>
<organism evidence="1 2">
    <name type="scientific">Flagellimonas flava</name>
    <dbReference type="NCBI Taxonomy" id="570519"/>
    <lineage>
        <taxon>Bacteria</taxon>
        <taxon>Pseudomonadati</taxon>
        <taxon>Bacteroidota</taxon>
        <taxon>Flavobacteriia</taxon>
        <taxon>Flavobacteriales</taxon>
        <taxon>Flavobacteriaceae</taxon>
        <taxon>Flagellimonas</taxon>
    </lineage>
</organism>
<accession>A0A1M5JYH1</accession>
<dbReference type="EMBL" id="FQWL01000002">
    <property type="protein sequence ID" value="SHG45435.1"/>
    <property type="molecule type" value="Genomic_DNA"/>
</dbReference>
<sequence length="109" mass="11912">MLWSDSSTTLPRQNAIFDAFYLLYFGNRTMAVNTMAIAANVSHVITKTPFVKACPVSPTICSVQRLVSNNELAMASRLLPQEKTICRFFSGASGGPPCIGGHQHSKTYK</sequence>
<proteinExistence type="predicted"/>
<reference evidence="2" key="1">
    <citation type="submission" date="2016-11" db="EMBL/GenBank/DDBJ databases">
        <authorList>
            <person name="Varghese N."/>
            <person name="Submissions S."/>
        </authorList>
    </citation>
    <scope>NUCLEOTIDE SEQUENCE [LARGE SCALE GENOMIC DNA]</scope>
    <source>
        <strain evidence="2">DSM 22638</strain>
    </source>
</reference>